<dbReference type="GO" id="GO:0000166">
    <property type="term" value="F:nucleotide binding"/>
    <property type="evidence" value="ECO:0007669"/>
    <property type="project" value="UniProtKB-KW"/>
</dbReference>
<dbReference type="InterPro" id="IPR012292">
    <property type="entry name" value="Globin/Proto"/>
</dbReference>
<dbReference type="Gene3D" id="1.10.490.10">
    <property type="entry name" value="Globins"/>
    <property type="match status" value="1"/>
</dbReference>
<dbReference type="SMART" id="SM00267">
    <property type="entry name" value="GGDEF"/>
    <property type="match status" value="1"/>
</dbReference>
<dbReference type="Pfam" id="PF00990">
    <property type="entry name" value="GGDEF"/>
    <property type="match status" value="1"/>
</dbReference>
<evidence type="ECO:0000256" key="1">
    <source>
        <dbReference type="ARBA" id="ARBA00001946"/>
    </source>
</evidence>
<reference evidence="15" key="1">
    <citation type="submission" date="2016-06" db="EMBL/GenBank/DDBJ databases">
        <authorList>
            <person name="Radolfova-Krizova L."/>
            <person name="Nemec A."/>
        </authorList>
    </citation>
    <scope>NUCLEOTIDE SEQUENCE [LARGE SCALE GENOMIC DNA]</scope>
    <source>
        <strain evidence="15">ANC 4275</strain>
    </source>
</reference>
<accession>A0A1A7R8X6</accession>
<keyword evidence="8" id="KW-0547">Nucleotide-binding</keyword>
<dbReference type="Proteomes" id="UP000185753">
    <property type="component" value="Unassembled WGS sequence"/>
</dbReference>
<dbReference type="EMBL" id="LZDS01000027">
    <property type="protein sequence ID" value="OBX27943.1"/>
    <property type="molecule type" value="Genomic_DNA"/>
</dbReference>
<evidence type="ECO:0000256" key="11">
    <source>
        <dbReference type="ARBA" id="ARBA00029839"/>
    </source>
</evidence>
<evidence type="ECO:0000256" key="5">
    <source>
        <dbReference type="ARBA" id="ARBA00022617"/>
    </source>
</evidence>
<dbReference type="UniPathway" id="UPA00599"/>
<dbReference type="OrthoDB" id="9812260at2"/>
<feature type="domain" description="GGDEF" evidence="13">
    <location>
        <begin position="321"/>
        <end position="454"/>
    </location>
</feature>
<dbReference type="GO" id="GO:0046872">
    <property type="term" value="F:metal ion binding"/>
    <property type="evidence" value="ECO:0007669"/>
    <property type="project" value="UniProtKB-KW"/>
</dbReference>
<dbReference type="CDD" id="cd01949">
    <property type="entry name" value="GGDEF"/>
    <property type="match status" value="1"/>
</dbReference>
<evidence type="ECO:0000256" key="6">
    <source>
        <dbReference type="ARBA" id="ARBA00022679"/>
    </source>
</evidence>
<comment type="catalytic activity">
    <reaction evidence="12">
        <text>2 GTP = 3',3'-c-di-GMP + 2 diphosphate</text>
        <dbReference type="Rhea" id="RHEA:24898"/>
        <dbReference type="ChEBI" id="CHEBI:33019"/>
        <dbReference type="ChEBI" id="CHEBI:37565"/>
        <dbReference type="ChEBI" id="CHEBI:58805"/>
        <dbReference type="EC" id="2.7.7.65"/>
    </reaction>
</comment>
<comment type="caution">
    <text evidence="14">The sequence shown here is derived from an EMBL/GenBank/DDBJ whole genome shotgun (WGS) entry which is preliminary data.</text>
</comment>
<keyword evidence="15" id="KW-1185">Reference proteome</keyword>
<evidence type="ECO:0000256" key="8">
    <source>
        <dbReference type="ARBA" id="ARBA00022741"/>
    </source>
</evidence>
<dbReference type="PANTHER" id="PTHR45138">
    <property type="entry name" value="REGULATORY COMPONENTS OF SENSORY TRANSDUCTION SYSTEM"/>
    <property type="match status" value="1"/>
</dbReference>
<evidence type="ECO:0000256" key="9">
    <source>
        <dbReference type="ARBA" id="ARBA00022842"/>
    </source>
</evidence>
<keyword evidence="5" id="KW-0349">Heme</keyword>
<protein>
    <recommendedName>
        <fullName evidence="4">Diguanylate cyclase DosC</fullName>
        <ecNumber evidence="3">2.7.7.65</ecNumber>
    </recommendedName>
    <alternativeName>
        <fullName evidence="11">Direct oxygen-sensing cyclase</fullName>
    </alternativeName>
</protein>
<dbReference type="GO" id="GO:0020037">
    <property type="term" value="F:heme binding"/>
    <property type="evidence" value="ECO:0007669"/>
    <property type="project" value="InterPro"/>
</dbReference>
<evidence type="ECO:0000259" key="13">
    <source>
        <dbReference type="PROSITE" id="PS50887"/>
    </source>
</evidence>
<dbReference type="Pfam" id="PF11563">
    <property type="entry name" value="Protoglobin"/>
    <property type="match status" value="1"/>
</dbReference>
<evidence type="ECO:0000313" key="15">
    <source>
        <dbReference type="Proteomes" id="UP000185753"/>
    </source>
</evidence>
<dbReference type="FunFam" id="3.30.70.270:FF:000001">
    <property type="entry name" value="Diguanylate cyclase domain protein"/>
    <property type="match status" value="1"/>
</dbReference>
<dbReference type="InterPro" id="IPR000160">
    <property type="entry name" value="GGDEF_dom"/>
</dbReference>
<evidence type="ECO:0000256" key="10">
    <source>
        <dbReference type="ARBA" id="ARBA00023004"/>
    </source>
</evidence>
<keyword evidence="7" id="KW-0479">Metal-binding</keyword>
<dbReference type="Pfam" id="PF21118">
    <property type="entry name" value="DosC_2nd"/>
    <property type="match status" value="1"/>
</dbReference>
<dbReference type="EC" id="2.7.7.65" evidence="3"/>
<dbReference type="InterPro" id="IPR009050">
    <property type="entry name" value="Globin-like_sf"/>
</dbReference>
<comment type="cofactor">
    <cofactor evidence="1">
        <name>Mg(2+)</name>
        <dbReference type="ChEBI" id="CHEBI:18420"/>
    </cofactor>
</comment>
<dbReference type="SUPFAM" id="SSF46458">
    <property type="entry name" value="Globin-like"/>
    <property type="match status" value="1"/>
</dbReference>
<evidence type="ECO:0000313" key="14">
    <source>
        <dbReference type="EMBL" id="OBX27943.1"/>
    </source>
</evidence>
<keyword evidence="6" id="KW-0808">Transferase</keyword>
<dbReference type="CDD" id="cd14757">
    <property type="entry name" value="GS_EcDosC-like_GGDEF"/>
    <property type="match status" value="1"/>
</dbReference>
<evidence type="ECO:0000256" key="4">
    <source>
        <dbReference type="ARBA" id="ARBA00015125"/>
    </source>
</evidence>
<proteinExistence type="predicted"/>
<dbReference type="InterPro" id="IPR029787">
    <property type="entry name" value="Nucleotide_cyclase"/>
</dbReference>
<name>A0A1A7R8X6_9GAMM</name>
<dbReference type="PANTHER" id="PTHR45138:SF9">
    <property type="entry name" value="DIGUANYLATE CYCLASE DGCM-RELATED"/>
    <property type="match status" value="1"/>
</dbReference>
<dbReference type="NCBIfam" id="TIGR00254">
    <property type="entry name" value="GGDEF"/>
    <property type="match status" value="1"/>
</dbReference>
<keyword evidence="10" id="KW-0408">Iron</keyword>
<evidence type="ECO:0000256" key="12">
    <source>
        <dbReference type="ARBA" id="ARBA00034247"/>
    </source>
</evidence>
<evidence type="ECO:0000256" key="3">
    <source>
        <dbReference type="ARBA" id="ARBA00012528"/>
    </source>
</evidence>
<dbReference type="RefSeq" id="WP_067765929.1">
    <property type="nucleotide sequence ID" value="NZ_LZDS01000027.1"/>
</dbReference>
<organism evidence="14 15">
    <name type="scientific">Acinetobacter gandensis</name>
    <dbReference type="NCBI Taxonomy" id="1443941"/>
    <lineage>
        <taxon>Bacteria</taxon>
        <taxon>Pseudomonadati</taxon>
        <taxon>Pseudomonadota</taxon>
        <taxon>Gammaproteobacteria</taxon>
        <taxon>Moraxellales</taxon>
        <taxon>Moraxellaceae</taxon>
        <taxon>Acinetobacter</taxon>
    </lineage>
</organism>
<gene>
    <name evidence="14" type="ORF">A9J31_07400</name>
</gene>
<dbReference type="InterPro" id="IPR050469">
    <property type="entry name" value="Diguanylate_Cyclase"/>
</dbReference>
<dbReference type="PROSITE" id="PS50887">
    <property type="entry name" value="GGDEF"/>
    <property type="match status" value="1"/>
</dbReference>
<dbReference type="GO" id="GO:0052621">
    <property type="term" value="F:diguanylate cyclase activity"/>
    <property type="evidence" value="ECO:0007669"/>
    <property type="project" value="UniProtKB-EC"/>
</dbReference>
<dbReference type="AlphaFoldDB" id="A0A1A7R8X6"/>
<evidence type="ECO:0000256" key="2">
    <source>
        <dbReference type="ARBA" id="ARBA00001971"/>
    </source>
</evidence>
<sequence>MNQECITGLCQTWKNICEQYTAKEHQAAFKFIEEHVEYLVTVFYQQMVKEPESAEFFKDDIIQKRLIDTLRKWLLETFQVAMNTHYEQSVKRQQKVGVVHARVGIPSWLIMRGVREIERNVFEILEQKSEQQNLHMCSYIVQIMGFSTEIMCRSYEANTEKSQEIKHNYRLFSAMQDVAVHKDKQRGSLLDWENELMFKIFSGSLGFYHPLFSKSEFGLWFIHKASYAFSGSEQVQLIIDRIYQVDELTQQAMQMMDRDQLQQVIQNIRELNREIQHLVDQLFQVAEYIESGNDSLTQLLNRRYLNTIVSREISFARQNHTPLSLLAFDADYFKSINDKFGHAAGDMALKFIAEALQRFSQGSDYAFRIGGEEFLLLLVDTEIDRAMSIAENVRRYIEQGLIRTAQGQQFNFTVSVGCVLYDGHPDYQRFLDAADHALYAAKNNGRNCIYVAKTDPQATCSAS</sequence>
<dbReference type="SUPFAM" id="SSF55073">
    <property type="entry name" value="Nucleotide cyclase"/>
    <property type="match status" value="1"/>
</dbReference>
<dbReference type="GO" id="GO:0019825">
    <property type="term" value="F:oxygen binding"/>
    <property type="evidence" value="ECO:0007669"/>
    <property type="project" value="InterPro"/>
</dbReference>
<dbReference type="InterPro" id="IPR039435">
    <property type="entry name" value="DosC_GS"/>
</dbReference>
<dbReference type="STRING" id="1443941.A9J31_07400"/>
<dbReference type="Gene3D" id="3.30.70.270">
    <property type="match status" value="1"/>
</dbReference>
<dbReference type="InterPro" id="IPR044398">
    <property type="entry name" value="Globin-sensor_dom"/>
</dbReference>
<dbReference type="InterPro" id="IPR043128">
    <property type="entry name" value="Rev_trsase/Diguanyl_cyclase"/>
</dbReference>
<comment type="cofactor">
    <cofactor evidence="2">
        <name>heme</name>
        <dbReference type="ChEBI" id="CHEBI:30413"/>
    </cofactor>
</comment>
<evidence type="ECO:0000256" key="7">
    <source>
        <dbReference type="ARBA" id="ARBA00022723"/>
    </source>
</evidence>
<dbReference type="InterPro" id="IPR048442">
    <property type="entry name" value="DosC_2nd"/>
</dbReference>
<keyword evidence="9" id="KW-0460">Magnesium</keyword>